<keyword evidence="2" id="KW-1185">Reference proteome</keyword>
<proteinExistence type="predicted"/>
<dbReference type="AlphaFoldDB" id="A0A165Z4R3"/>
<sequence>MFTSGMSGAPIYVHQQLECIIIKKYIELGNSISNSLKKFHLNLGAQNETEYGKVPFDGLNRLAAVLSDHVQ</sequence>
<accession>A0A165Z4R3</accession>
<organism evidence="1 2">
    <name type="scientific">Aeribacillus pallidus</name>
    <dbReference type="NCBI Taxonomy" id="33936"/>
    <lineage>
        <taxon>Bacteria</taxon>
        <taxon>Bacillati</taxon>
        <taxon>Bacillota</taxon>
        <taxon>Bacilli</taxon>
        <taxon>Bacillales</taxon>
        <taxon>Bacillaceae</taxon>
        <taxon>Aeribacillus</taxon>
    </lineage>
</organism>
<gene>
    <name evidence="1" type="ORF">AZI98_01470</name>
</gene>
<reference evidence="1 2" key="1">
    <citation type="submission" date="2016-04" db="EMBL/GenBank/DDBJ databases">
        <title>Draft genome sequence of Aeribacillus pallidus 8m3 from petroleum reservoir.</title>
        <authorList>
            <person name="Poltaraus A.B."/>
            <person name="Nazina T.N."/>
            <person name="Tourova T.P."/>
            <person name="Malakho S.M."/>
            <person name="Korshunova A.V."/>
            <person name="Sokolova D.S."/>
        </authorList>
    </citation>
    <scope>NUCLEOTIDE SEQUENCE [LARGE SCALE GENOMIC DNA]</scope>
    <source>
        <strain evidence="1 2">8m3</strain>
    </source>
</reference>
<dbReference type="EMBL" id="LWBR01000005">
    <property type="protein sequence ID" value="KZN97838.1"/>
    <property type="molecule type" value="Genomic_DNA"/>
</dbReference>
<dbReference type="Proteomes" id="UP000076476">
    <property type="component" value="Unassembled WGS sequence"/>
</dbReference>
<protein>
    <submittedName>
        <fullName evidence="1">Uncharacterized protein</fullName>
    </submittedName>
</protein>
<evidence type="ECO:0000313" key="1">
    <source>
        <dbReference type="EMBL" id="KZN97838.1"/>
    </source>
</evidence>
<evidence type="ECO:0000313" key="2">
    <source>
        <dbReference type="Proteomes" id="UP000076476"/>
    </source>
</evidence>
<name>A0A165Z4R3_9BACI</name>
<comment type="caution">
    <text evidence="1">The sequence shown here is derived from an EMBL/GenBank/DDBJ whole genome shotgun (WGS) entry which is preliminary data.</text>
</comment>